<gene>
    <name evidence="2" type="ORF">PFICI_10419</name>
</gene>
<dbReference type="EMBL" id="KI912115">
    <property type="protein sequence ID" value="ETS78357.1"/>
    <property type="molecule type" value="Genomic_DNA"/>
</dbReference>
<dbReference type="HOGENOM" id="CLU_164231_0_0_1"/>
<evidence type="ECO:0000313" key="3">
    <source>
        <dbReference type="Proteomes" id="UP000030651"/>
    </source>
</evidence>
<sequence>MQFSSLVTLAFAASSYALTTPRQLEPIEYAPCGGFVIDPQTCEEGYQCIQPDPRRPDVTDLPGICVKNEPITCAGAAGDECYSTNFLSQCYDWPLDGCDPENGDKDCIGICLDPLVAPTK</sequence>
<proteinExistence type="predicted"/>
<dbReference type="OrthoDB" id="3799394at2759"/>
<evidence type="ECO:0000313" key="2">
    <source>
        <dbReference type="EMBL" id="ETS78357.1"/>
    </source>
</evidence>
<keyword evidence="1" id="KW-0732">Signal</keyword>
<dbReference type="GeneID" id="19275432"/>
<feature type="signal peptide" evidence="1">
    <location>
        <begin position="1"/>
        <end position="17"/>
    </location>
</feature>
<dbReference type="OMA" id="CVRSEFC"/>
<name>W3WZ19_PESFW</name>
<dbReference type="RefSeq" id="XP_007837191.1">
    <property type="nucleotide sequence ID" value="XM_007839000.1"/>
</dbReference>
<accession>W3WZ19</accession>
<dbReference type="AlphaFoldDB" id="W3WZ19"/>
<evidence type="ECO:0000256" key="1">
    <source>
        <dbReference type="SAM" id="SignalP"/>
    </source>
</evidence>
<reference evidence="3" key="1">
    <citation type="journal article" date="2015" name="BMC Genomics">
        <title>Genomic and transcriptomic analysis of the endophytic fungus Pestalotiopsis fici reveals its lifestyle and high potential for synthesis of natural products.</title>
        <authorList>
            <person name="Wang X."/>
            <person name="Zhang X."/>
            <person name="Liu L."/>
            <person name="Xiang M."/>
            <person name="Wang W."/>
            <person name="Sun X."/>
            <person name="Che Y."/>
            <person name="Guo L."/>
            <person name="Liu G."/>
            <person name="Guo L."/>
            <person name="Wang C."/>
            <person name="Yin W.B."/>
            <person name="Stadler M."/>
            <person name="Zhang X."/>
            <person name="Liu X."/>
        </authorList>
    </citation>
    <scope>NUCLEOTIDE SEQUENCE [LARGE SCALE GENOMIC DNA]</scope>
    <source>
        <strain evidence="3">W106-1 / CGMCC3.15140</strain>
    </source>
</reference>
<dbReference type="InParanoid" id="W3WZ19"/>
<feature type="chain" id="PRO_5004834127" evidence="1">
    <location>
        <begin position="18"/>
        <end position="120"/>
    </location>
</feature>
<protein>
    <submittedName>
        <fullName evidence="2">Uncharacterized protein</fullName>
    </submittedName>
</protein>
<keyword evidence="3" id="KW-1185">Reference proteome</keyword>
<organism evidence="2 3">
    <name type="scientific">Pestalotiopsis fici (strain W106-1 / CGMCC3.15140)</name>
    <dbReference type="NCBI Taxonomy" id="1229662"/>
    <lineage>
        <taxon>Eukaryota</taxon>
        <taxon>Fungi</taxon>
        <taxon>Dikarya</taxon>
        <taxon>Ascomycota</taxon>
        <taxon>Pezizomycotina</taxon>
        <taxon>Sordariomycetes</taxon>
        <taxon>Xylariomycetidae</taxon>
        <taxon>Amphisphaeriales</taxon>
        <taxon>Sporocadaceae</taxon>
        <taxon>Pestalotiopsis</taxon>
    </lineage>
</organism>
<dbReference type="Proteomes" id="UP000030651">
    <property type="component" value="Unassembled WGS sequence"/>
</dbReference>
<dbReference type="KEGG" id="pfy:PFICI_10419"/>